<evidence type="ECO:0000313" key="1">
    <source>
        <dbReference type="EMBL" id="KAI6084748.1"/>
    </source>
</evidence>
<keyword evidence="1" id="KW-0808">Transferase</keyword>
<name>A0ACC0CW93_9PEZI</name>
<evidence type="ECO:0000313" key="2">
    <source>
        <dbReference type="Proteomes" id="UP001497680"/>
    </source>
</evidence>
<accession>A0ACC0CW93</accession>
<reference evidence="1 2" key="1">
    <citation type="journal article" date="2022" name="New Phytol.">
        <title>Ecological generalism drives hyperdiversity of secondary metabolite gene clusters in xylarialean endophytes.</title>
        <authorList>
            <person name="Franco M.E.E."/>
            <person name="Wisecaver J.H."/>
            <person name="Arnold A.E."/>
            <person name="Ju Y.M."/>
            <person name="Slot J.C."/>
            <person name="Ahrendt S."/>
            <person name="Moore L.P."/>
            <person name="Eastman K.E."/>
            <person name="Scott K."/>
            <person name="Konkel Z."/>
            <person name="Mondo S.J."/>
            <person name="Kuo A."/>
            <person name="Hayes R.D."/>
            <person name="Haridas S."/>
            <person name="Andreopoulos B."/>
            <person name="Riley R."/>
            <person name="LaButti K."/>
            <person name="Pangilinan J."/>
            <person name="Lipzen A."/>
            <person name="Amirebrahimi M."/>
            <person name="Yan J."/>
            <person name="Adam C."/>
            <person name="Keymanesh K."/>
            <person name="Ng V."/>
            <person name="Louie K."/>
            <person name="Northen T."/>
            <person name="Drula E."/>
            <person name="Henrissat B."/>
            <person name="Hsieh H.M."/>
            <person name="Youens-Clark K."/>
            <person name="Lutzoni F."/>
            <person name="Miadlikowska J."/>
            <person name="Eastwood D.C."/>
            <person name="Hamelin R.C."/>
            <person name="Grigoriev I.V."/>
            <person name="U'Ren J.M."/>
        </authorList>
    </citation>
    <scope>NUCLEOTIDE SEQUENCE [LARGE SCALE GENOMIC DNA]</scope>
    <source>
        <strain evidence="1 2">ER1909</strain>
    </source>
</reference>
<gene>
    <name evidence="1" type="ORF">F4821DRAFT_166452</name>
</gene>
<protein>
    <submittedName>
        <fullName evidence="1">S-adenosyl-L-methionine-dependent methyltransferase</fullName>
    </submittedName>
</protein>
<dbReference type="Proteomes" id="UP001497680">
    <property type="component" value="Unassembled WGS sequence"/>
</dbReference>
<comment type="caution">
    <text evidence="1">The sequence shown here is derived from an EMBL/GenBank/DDBJ whole genome shotgun (WGS) entry which is preliminary data.</text>
</comment>
<dbReference type="EMBL" id="MU394333">
    <property type="protein sequence ID" value="KAI6084748.1"/>
    <property type="molecule type" value="Genomic_DNA"/>
</dbReference>
<keyword evidence="1" id="KW-0489">Methyltransferase</keyword>
<proteinExistence type="predicted"/>
<keyword evidence="2" id="KW-1185">Reference proteome</keyword>
<organism evidence="1 2">
    <name type="scientific">Hypoxylon rubiginosum</name>
    <dbReference type="NCBI Taxonomy" id="110542"/>
    <lineage>
        <taxon>Eukaryota</taxon>
        <taxon>Fungi</taxon>
        <taxon>Dikarya</taxon>
        <taxon>Ascomycota</taxon>
        <taxon>Pezizomycotina</taxon>
        <taxon>Sordariomycetes</taxon>
        <taxon>Xylariomycetidae</taxon>
        <taxon>Xylariales</taxon>
        <taxon>Hypoxylaceae</taxon>
        <taxon>Hypoxylon</taxon>
    </lineage>
</organism>
<sequence>MAETTESGQAPSRLVSHFLNRDRNDQSSGWAELWDTDQSDFWDRGKPSPALIDWIESQPEVLRSTPNRRLKALIPGCGKGYDVAMLALHGFDVYGLDVSQKGIETARAYATAELEEPSPYNFASEDTCDLAKNSIGIVKFIQSDFFQRDWEKEVAGGDFEGFDLIYDYTFLCALPPAMRKDWARRMSELLAPSGILICLEFPLYKDLGAPGPPWGLKGVHWNILAKGGDGIMDENSASETRSLHGLFNRVVYFQPPRSYENGKGTDMLSCWKLKK</sequence>